<name>A0A9P6TU24_9FUNG</name>
<dbReference type="EMBL" id="JAAAJA010001987">
    <property type="protein sequence ID" value="KAG0244707.1"/>
    <property type="molecule type" value="Genomic_DNA"/>
</dbReference>
<sequence>MSNYQRLSSLAAEYAWIYPVVLRHTVSVPDVLHDETFRNNPRSLEVLFKGSAVSGSTGTFTPNIV</sequence>
<dbReference type="Proteomes" id="UP000726737">
    <property type="component" value="Unassembled WGS sequence"/>
</dbReference>
<comment type="caution">
    <text evidence="1">The sequence shown here is derived from an EMBL/GenBank/DDBJ whole genome shotgun (WGS) entry which is preliminary data.</text>
</comment>
<organism evidence="1 2">
    <name type="scientific">Mortierella polycephala</name>
    <dbReference type="NCBI Taxonomy" id="41804"/>
    <lineage>
        <taxon>Eukaryota</taxon>
        <taxon>Fungi</taxon>
        <taxon>Fungi incertae sedis</taxon>
        <taxon>Mucoromycota</taxon>
        <taxon>Mortierellomycotina</taxon>
        <taxon>Mortierellomycetes</taxon>
        <taxon>Mortierellales</taxon>
        <taxon>Mortierellaceae</taxon>
        <taxon>Mortierella</taxon>
    </lineage>
</organism>
<reference evidence="1" key="1">
    <citation type="journal article" date="2020" name="Fungal Divers.">
        <title>Resolving the Mortierellaceae phylogeny through synthesis of multi-gene phylogenetics and phylogenomics.</title>
        <authorList>
            <person name="Vandepol N."/>
            <person name="Liber J."/>
            <person name="Desiro A."/>
            <person name="Na H."/>
            <person name="Kennedy M."/>
            <person name="Barry K."/>
            <person name="Grigoriev I.V."/>
            <person name="Miller A.N."/>
            <person name="O'Donnell K."/>
            <person name="Stajich J.E."/>
            <person name="Bonito G."/>
        </authorList>
    </citation>
    <scope>NUCLEOTIDE SEQUENCE</scope>
    <source>
        <strain evidence="1">KOD948</strain>
    </source>
</reference>
<feature type="non-terminal residue" evidence="1">
    <location>
        <position position="65"/>
    </location>
</feature>
<keyword evidence="2" id="KW-1185">Reference proteome</keyword>
<evidence type="ECO:0000313" key="2">
    <source>
        <dbReference type="Proteomes" id="UP000726737"/>
    </source>
</evidence>
<evidence type="ECO:0000313" key="1">
    <source>
        <dbReference type="EMBL" id="KAG0244707.1"/>
    </source>
</evidence>
<protein>
    <submittedName>
        <fullName evidence="1">Uncharacterized protein</fullName>
    </submittedName>
</protein>
<proteinExistence type="predicted"/>
<dbReference type="AlphaFoldDB" id="A0A9P6TU24"/>
<gene>
    <name evidence="1" type="ORF">BG011_002875</name>
</gene>
<accession>A0A9P6TU24</accession>